<dbReference type="InterPro" id="IPR047650">
    <property type="entry name" value="Transpos_IS110"/>
</dbReference>
<gene>
    <name evidence="4" type="ORF">HDF22_006042</name>
</gene>
<dbReference type="NCBIfam" id="NF033542">
    <property type="entry name" value="transpos_IS110"/>
    <property type="match status" value="1"/>
</dbReference>
<feature type="domain" description="Transposase IS116/IS110/IS902 C-terminal" evidence="3">
    <location>
        <begin position="211"/>
        <end position="294"/>
    </location>
</feature>
<dbReference type="GO" id="GO:0006313">
    <property type="term" value="P:DNA transposition"/>
    <property type="evidence" value="ECO:0007669"/>
    <property type="project" value="InterPro"/>
</dbReference>
<proteinExistence type="predicted"/>
<protein>
    <submittedName>
        <fullName evidence="4">Transposase</fullName>
    </submittedName>
</protein>
<dbReference type="Proteomes" id="UP000548326">
    <property type="component" value="Unassembled WGS sequence"/>
</dbReference>
<feature type="coiled-coil region" evidence="1">
    <location>
        <begin position="140"/>
        <end position="167"/>
    </location>
</feature>
<evidence type="ECO:0000313" key="5">
    <source>
        <dbReference type="Proteomes" id="UP000548326"/>
    </source>
</evidence>
<name>A0A841JN84_9SPHI</name>
<organism evidence="4 5">
    <name type="scientific">Mucilaginibacter lappiensis</name>
    <dbReference type="NCBI Taxonomy" id="354630"/>
    <lineage>
        <taxon>Bacteria</taxon>
        <taxon>Pseudomonadati</taxon>
        <taxon>Bacteroidota</taxon>
        <taxon>Sphingobacteriia</taxon>
        <taxon>Sphingobacteriales</taxon>
        <taxon>Sphingobacteriaceae</taxon>
        <taxon>Mucilaginibacter</taxon>
    </lineage>
</organism>
<feature type="domain" description="Transposase IS110-like N-terminal" evidence="2">
    <location>
        <begin position="10"/>
        <end position="163"/>
    </location>
</feature>
<evidence type="ECO:0000259" key="2">
    <source>
        <dbReference type="Pfam" id="PF01548"/>
    </source>
</evidence>
<keyword evidence="1" id="KW-0175">Coiled coil</keyword>
<dbReference type="Pfam" id="PF01548">
    <property type="entry name" value="DEDD_Tnp_IS110"/>
    <property type="match status" value="1"/>
</dbReference>
<dbReference type="AlphaFoldDB" id="A0A841JN84"/>
<sequence length="342" mass="38956">MVKRLLKQVVGIDVAQKELVVSLGKMDEDALSLIYAFKTFSNNQKGFTALVQWVAKQTVEAFPLRYVMEATGVYHESLAYFLVAKAYRVSIVMPNKITNFFKTLETKTITDKSMAEAIALFGLEKKLDDWVQPKKVFRNLRQLTRERDQLTVERTMLKNQLHAEQTEADPSETAIERMKFRIKVINTQLKEIMAETKAIIDDDVEIKRTVELITSIPGIGPLTAAVVIAETNGFELISSKKQLTSYAGLDVKEKESGTSVKGKSKISKRGNRYLRKAMYMPAMAAIRHSERYKAVFVRIVSRNGIKMKACVAVQRKLLEMAYTIYKTKTPYQADYLQIRTTE</sequence>
<dbReference type="PANTHER" id="PTHR33055:SF13">
    <property type="entry name" value="TRANSPOSASE"/>
    <property type="match status" value="1"/>
</dbReference>
<evidence type="ECO:0000256" key="1">
    <source>
        <dbReference type="SAM" id="Coils"/>
    </source>
</evidence>
<dbReference type="PANTHER" id="PTHR33055">
    <property type="entry name" value="TRANSPOSASE FOR INSERTION SEQUENCE ELEMENT IS1111A"/>
    <property type="match status" value="1"/>
</dbReference>
<dbReference type="InterPro" id="IPR003346">
    <property type="entry name" value="Transposase_20"/>
</dbReference>
<dbReference type="GO" id="GO:0004803">
    <property type="term" value="F:transposase activity"/>
    <property type="evidence" value="ECO:0007669"/>
    <property type="project" value="InterPro"/>
</dbReference>
<dbReference type="GO" id="GO:0003677">
    <property type="term" value="F:DNA binding"/>
    <property type="evidence" value="ECO:0007669"/>
    <property type="project" value="InterPro"/>
</dbReference>
<dbReference type="EMBL" id="JACHCA010000047">
    <property type="protein sequence ID" value="MBB6131884.1"/>
    <property type="molecule type" value="Genomic_DNA"/>
</dbReference>
<evidence type="ECO:0000259" key="3">
    <source>
        <dbReference type="Pfam" id="PF02371"/>
    </source>
</evidence>
<evidence type="ECO:0000313" key="4">
    <source>
        <dbReference type="EMBL" id="MBB6131884.1"/>
    </source>
</evidence>
<reference evidence="4 5" key="1">
    <citation type="submission" date="2020-08" db="EMBL/GenBank/DDBJ databases">
        <title>Genomic Encyclopedia of Type Strains, Phase IV (KMG-V): Genome sequencing to study the core and pangenomes of soil and plant-associated prokaryotes.</title>
        <authorList>
            <person name="Whitman W."/>
        </authorList>
    </citation>
    <scope>NUCLEOTIDE SEQUENCE [LARGE SCALE GENOMIC DNA]</scope>
    <source>
        <strain evidence="4 5">MP601</strain>
    </source>
</reference>
<accession>A0A841JN84</accession>
<dbReference type="RefSeq" id="WP_183590256.1">
    <property type="nucleotide sequence ID" value="NZ_JACHCA010000047.1"/>
</dbReference>
<dbReference type="Pfam" id="PF02371">
    <property type="entry name" value="Transposase_20"/>
    <property type="match status" value="1"/>
</dbReference>
<comment type="caution">
    <text evidence="4">The sequence shown here is derived from an EMBL/GenBank/DDBJ whole genome shotgun (WGS) entry which is preliminary data.</text>
</comment>
<dbReference type="InterPro" id="IPR002525">
    <property type="entry name" value="Transp_IS110-like_N"/>
</dbReference>